<dbReference type="PANTHER" id="PTHR30033:SF1">
    <property type="entry name" value="FLAGELLAR HOOK-ASSOCIATED PROTEIN 1"/>
    <property type="match status" value="1"/>
</dbReference>
<dbReference type="InterPro" id="IPR053927">
    <property type="entry name" value="FlgK_helical"/>
</dbReference>
<keyword evidence="9" id="KW-0969">Cilium</keyword>
<keyword evidence="10" id="KW-1185">Reference proteome</keyword>
<dbReference type="PANTHER" id="PTHR30033">
    <property type="entry name" value="FLAGELLAR HOOK-ASSOCIATED PROTEIN 1"/>
    <property type="match status" value="1"/>
</dbReference>
<dbReference type="Pfam" id="PF22638">
    <property type="entry name" value="FlgK_D1"/>
    <property type="match status" value="1"/>
</dbReference>
<feature type="domain" description="Flagellar basal-body/hook protein C-terminal" evidence="7">
    <location>
        <begin position="420"/>
        <end position="457"/>
    </location>
</feature>
<reference evidence="9 10" key="1">
    <citation type="submission" date="2020-07" db="EMBL/GenBank/DDBJ databases">
        <title>Sequencing the genomes of 1000 actinobacteria strains.</title>
        <authorList>
            <person name="Klenk H.-P."/>
        </authorList>
    </citation>
    <scope>NUCLEOTIDE SEQUENCE [LARGE SCALE GENOMIC DNA]</scope>
    <source>
        <strain evidence="9 10">DSM 24552</strain>
    </source>
</reference>
<evidence type="ECO:0000256" key="4">
    <source>
        <dbReference type="ARBA" id="ARBA00016244"/>
    </source>
</evidence>
<name>A0A7Y9RYD9_9ACTN</name>
<dbReference type="InterPro" id="IPR010930">
    <property type="entry name" value="Flg_bb/hook_C_dom"/>
</dbReference>
<evidence type="ECO:0000256" key="1">
    <source>
        <dbReference type="ARBA" id="ARBA00004365"/>
    </source>
</evidence>
<evidence type="ECO:0000256" key="6">
    <source>
        <dbReference type="ARBA" id="ARBA00023143"/>
    </source>
</evidence>
<dbReference type="RefSeq" id="WP_179519170.1">
    <property type="nucleotide sequence ID" value="NZ_JACCAC010000001.1"/>
</dbReference>
<evidence type="ECO:0000256" key="5">
    <source>
        <dbReference type="ARBA" id="ARBA00022525"/>
    </source>
</evidence>
<evidence type="ECO:0000259" key="7">
    <source>
        <dbReference type="Pfam" id="PF06429"/>
    </source>
</evidence>
<dbReference type="Proteomes" id="UP000544110">
    <property type="component" value="Unassembled WGS sequence"/>
</dbReference>
<proteinExistence type="inferred from homology"/>
<dbReference type="Pfam" id="PF06429">
    <property type="entry name" value="Flg_bbr_C"/>
    <property type="match status" value="1"/>
</dbReference>
<gene>
    <name evidence="9" type="ORF">BJ989_003322</name>
</gene>
<accession>A0A7Y9RYD9</accession>
<sequence length="461" mass="47492">MAGTFSSFGNALSALRYNRVVMDVASGNVANASSEGYVRRRVAGEAVGAPAQTAMWARYEGQGDGVRVLGLERLSDTLLDARARAEHSSRTYLDVRSSVLQRFETGVGEPGENGVSAAMDELRTAWHDLANNPGGDAARSQLLARAGVLAASFGVQARNVASEASAQRVALTSAVTEANTLASDLATTNRSIAVATFNGDDASVLMDRRDALAMRISELTGAVATVRADGGLDMAVGGVPLVAGKDAGRLVVTAGIADDGSADGSPVALAVELDGVETPVAGLKGDAGARVDLLNTTLPAYAEGLGAVARRLAEEVNAQHAQGYDKDGVAGGPLFTFDEDDPAGTLAVAITDVREVAASSVPGGGLDGGNADALGRLEVAGEDYQRLINGLGTEVASVRRLALNQDALTKQVDGTREQLSGVNLDEEMVTMLQAQRAYEAAARVMSTVDSMLDTLINRMGS</sequence>
<keyword evidence="6" id="KW-0975">Bacterial flagellum</keyword>
<organism evidence="9 10">
    <name type="scientific">Nocardioides perillae</name>
    <dbReference type="NCBI Taxonomy" id="1119534"/>
    <lineage>
        <taxon>Bacteria</taxon>
        <taxon>Bacillati</taxon>
        <taxon>Actinomycetota</taxon>
        <taxon>Actinomycetes</taxon>
        <taxon>Propionibacteriales</taxon>
        <taxon>Nocardioidaceae</taxon>
        <taxon>Nocardioides</taxon>
    </lineage>
</organism>
<dbReference type="GO" id="GO:0005198">
    <property type="term" value="F:structural molecule activity"/>
    <property type="evidence" value="ECO:0007669"/>
    <property type="project" value="InterPro"/>
</dbReference>
<dbReference type="InterPro" id="IPR002371">
    <property type="entry name" value="FlgK"/>
</dbReference>
<feature type="domain" description="Flagellar hook-associated protein FlgK helical" evidence="8">
    <location>
        <begin position="101"/>
        <end position="335"/>
    </location>
</feature>
<keyword evidence="9" id="KW-0966">Cell projection</keyword>
<protein>
    <recommendedName>
        <fullName evidence="4">Flagellar hook-associated protein 1</fullName>
    </recommendedName>
</protein>
<dbReference type="GO" id="GO:0009424">
    <property type="term" value="C:bacterial-type flagellum hook"/>
    <property type="evidence" value="ECO:0007669"/>
    <property type="project" value="InterPro"/>
</dbReference>
<dbReference type="GO" id="GO:0005576">
    <property type="term" value="C:extracellular region"/>
    <property type="evidence" value="ECO:0007669"/>
    <property type="project" value="UniProtKB-SubCell"/>
</dbReference>
<keyword evidence="9" id="KW-0282">Flagellum</keyword>
<evidence type="ECO:0000256" key="3">
    <source>
        <dbReference type="ARBA" id="ARBA00009677"/>
    </source>
</evidence>
<dbReference type="EMBL" id="JACCAC010000001">
    <property type="protein sequence ID" value="NYG57018.1"/>
    <property type="molecule type" value="Genomic_DNA"/>
</dbReference>
<dbReference type="NCBIfam" id="TIGR02492">
    <property type="entry name" value="flgK_ends"/>
    <property type="match status" value="1"/>
</dbReference>
<evidence type="ECO:0000313" key="9">
    <source>
        <dbReference type="EMBL" id="NYG57018.1"/>
    </source>
</evidence>
<evidence type="ECO:0000256" key="2">
    <source>
        <dbReference type="ARBA" id="ARBA00004613"/>
    </source>
</evidence>
<evidence type="ECO:0000259" key="8">
    <source>
        <dbReference type="Pfam" id="PF22638"/>
    </source>
</evidence>
<comment type="caution">
    <text evidence="9">The sequence shown here is derived from an EMBL/GenBank/DDBJ whole genome shotgun (WGS) entry which is preliminary data.</text>
</comment>
<dbReference type="AlphaFoldDB" id="A0A7Y9RYD9"/>
<keyword evidence="5" id="KW-0964">Secreted</keyword>
<comment type="similarity">
    <text evidence="3">Belongs to the flagella basal body rod proteins family.</text>
</comment>
<dbReference type="SUPFAM" id="SSF64518">
    <property type="entry name" value="Phase 1 flagellin"/>
    <property type="match status" value="1"/>
</dbReference>
<dbReference type="GO" id="GO:0044780">
    <property type="term" value="P:bacterial-type flagellum assembly"/>
    <property type="evidence" value="ECO:0007669"/>
    <property type="project" value="InterPro"/>
</dbReference>
<comment type="subcellular location">
    <subcellularLocation>
        <location evidence="1">Bacterial flagellum</location>
    </subcellularLocation>
    <subcellularLocation>
        <location evidence="2">Secreted</location>
    </subcellularLocation>
</comment>
<evidence type="ECO:0000313" key="10">
    <source>
        <dbReference type="Proteomes" id="UP000544110"/>
    </source>
</evidence>